<feature type="transmembrane region" description="Helical" evidence="1">
    <location>
        <begin position="78"/>
        <end position="100"/>
    </location>
</feature>
<accession>A0A1M5WE12</accession>
<organism evidence="2 3">
    <name type="scientific">Desulfosporosinus lacus DSM 15449</name>
    <dbReference type="NCBI Taxonomy" id="1121420"/>
    <lineage>
        <taxon>Bacteria</taxon>
        <taxon>Bacillati</taxon>
        <taxon>Bacillota</taxon>
        <taxon>Clostridia</taxon>
        <taxon>Eubacteriales</taxon>
        <taxon>Desulfitobacteriaceae</taxon>
        <taxon>Desulfosporosinus</taxon>
    </lineage>
</organism>
<protein>
    <submittedName>
        <fullName evidence="2">Inner membrane protein</fullName>
    </submittedName>
</protein>
<reference evidence="3" key="1">
    <citation type="submission" date="2016-11" db="EMBL/GenBank/DDBJ databases">
        <authorList>
            <person name="Varghese N."/>
            <person name="Submissions S."/>
        </authorList>
    </citation>
    <scope>NUCLEOTIDE SEQUENCE [LARGE SCALE GENOMIC DNA]</scope>
    <source>
        <strain evidence="3">DSM 15449</strain>
    </source>
</reference>
<keyword evidence="1" id="KW-0472">Membrane</keyword>
<dbReference type="AlphaFoldDB" id="A0A1M5WE12"/>
<evidence type="ECO:0000256" key="1">
    <source>
        <dbReference type="SAM" id="Phobius"/>
    </source>
</evidence>
<feature type="transmembrane region" description="Helical" evidence="1">
    <location>
        <begin position="147"/>
        <end position="168"/>
    </location>
</feature>
<sequence length="339" mass="38270">MLQKTWLAPSQSKKDREGELLDPITHGLIGIALSTLSGHPMQLTDPVFLGCTLGAMLPDLDIIAHAKGRLNYLLKHRGASHSLIALTTSALGLGTGLYLFFPTTSWSTVFFWTLIGTMSHGIMDLLNSFGAELLWPFSRKKITVDMIMLSDPVVLGSMLLSLIISLITPELARNSSFIALALSAIYLGFRHLGRIEIRDRLRIIYHLKEKDQVKVIPAMYHPFTWNFILFQEEHVSFGVIRNQIPSICRALPKLTEDNPSVTNALEGNVAEIFSQFTPHYHVIAHYLDNEECRVEFLDLRYWVKGDFLYTGNVYLDLNGEISHEIFHPLPKHKGVLLSY</sequence>
<feature type="transmembrane region" description="Helical" evidence="1">
    <location>
        <begin position="106"/>
        <end position="126"/>
    </location>
</feature>
<dbReference type="RefSeq" id="WP_073029145.1">
    <property type="nucleotide sequence ID" value="NZ_FQXJ01000005.1"/>
</dbReference>
<proteinExistence type="predicted"/>
<dbReference type="PANTHER" id="PTHR40031:SF1">
    <property type="entry name" value="MEMBRANE-BOUND METAL-DEPENDENT HYDROLASE"/>
    <property type="match status" value="1"/>
</dbReference>
<evidence type="ECO:0000313" key="2">
    <source>
        <dbReference type="EMBL" id="SHH85745.1"/>
    </source>
</evidence>
<dbReference type="InterPro" id="IPR053170">
    <property type="entry name" value="Transcription_regulator"/>
</dbReference>
<dbReference type="STRING" id="1121420.SAMN02746098_01576"/>
<name>A0A1M5WE12_9FIRM</name>
<dbReference type="EMBL" id="FQXJ01000005">
    <property type="protein sequence ID" value="SHH85745.1"/>
    <property type="molecule type" value="Genomic_DNA"/>
</dbReference>
<dbReference type="PANTHER" id="PTHR40031">
    <property type="entry name" value="HYPOTHETICAL MEMBRANE SPANNING PROTEIN"/>
    <property type="match status" value="1"/>
</dbReference>
<dbReference type="Proteomes" id="UP000183954">
    <property type="component" value="Unassembled WGS sequence"/>
</dbReference>
<keyword evidence="1" id="KW-0812">Transmembrane</keyword>
<feature type="transmembrane region" description="Helical" evidence="1">
    <location>
        <begin position="174"/>
        <end position="192"/>
    </location>
</feature>
<dbReference type="Pfam" id="PF04307">
    <property type="entry name" value="YdjM"/>
    <property type="match status" value="1"/>
</dbReference>
<dbReference type="InterPro" id="IPR007404">
    <property type="entry name" value="YdjM-like"/>
</dbReference>
<gene>
    <name evidence="2" type="ORF">SAMN02746098_01576</name>
</gene>
<keyword evidence="1" id="KW-1133">Transmembrane helix</keyword>
<keyword evidence="3" id="KW-1185">Reference proteome</keyword>
<evidence type="ECO:0000313" key="3">
    <source>
        <dbReference type="Proteomes" id="UP000183954"/>
    </source>
</evidence>
<dbReference type="OrthoDB" id="245523at2"/>